<dbReference type="PANTHER" id="PTHR30614:SF0">
    <property type="entry name" value="L-CYSTINE TRANSPORT SYSTEM PERMEASE PROTEIN TCYL"/>
    <property type="match status" value="1"/>
</dbReference>
<organism evidence="11 12">
    <name type="scientific">Pseudaminobacter soli</name>
    <name type="common">ex Zhang et al. 2022</name>
    <dbReference type="NCBI Taxonomy" id="2831468"/>
    <lineage>
        <taxon>Bacteria</taxon>
        <taxon>Pseudomonadati</taxon>
        <taxon>Pseudomonadota</taxon>
        <taxon>Alphaproteobacteria</taxon>
        <taxon>Hyphomicrobiales</taxon>
        <taxon>Phyllobacteriaceae</taxon>
        <taxon>Pseudaminobacter</taxon>
    </lineage>
</organism>
<dbReference type="InterPro" id="IPR000515">
    <property type="entry name" value="MetI-like"/>
</dbReference>
<gene>
    <name evidence="11" type="primary">ehuD</name>
    <name evidence="11" type="ORF">KEU06_12235</name>
</gene>
<reference evidence="11" key="1">
    <citation type="submission" date="2021-04" db="EMBL/GenBank/DDBJ databases">
        <title>Pseudaminobacter soli sp. nov., isolated from paddy soil contaminated by heavy metals.</title>
        <authorList>
            <person name="Zhang K."/>
        </authorList>
    </citation>
    <scope>NUCLEOTIDE SEQUENCE</scope>
    <source>
        <strain evidence="11">19-2017</strain>
    </source>
</reference>
<dbReference type="NCBIfam" id="TIGR03003">
    <property type="entry name" value="ectoine_ehuD"/>
    <property type="match status" value="1"/>
</dbReference>
<feature type="transmembrane region" description="Helical" evidence="9">
    <location>
        <begin position="21"/>
        <end position="43"/>
    </location>
</feature>
<dbReference type="PANTHER" id="PTHR30614">
    <property type="entry name" value="MEMBRANE COMPONENT OF AMINO ACID ABC TRANSPORTER"/>
    <property type="match status" value="1"/>
</dbReference>
<dbReference type="GO" id="GO:0043190">
    <property type="term" value="C:ATP-binding cassette (ABC) transporter complex"/>
    <property type="evidence" value="ECO:0007669"/>
    <property type="project" value="InterPro"/>
</dbReference>
<keyword evidence="6" id="KW-0029">Amino-acid transport</keyword>
<evidence type="ECO:0000256" key="4">
    <source>
        <dbReference type="ARBA" id="ARBA00022475"/>
    </source>
</evidence>
<evidence type="ECO:0000256" key="5">
    <source>
        <dbReference type="ARBA" id="ARBA00022692"/>
    </source>
</evidence>
<evidence type="ECO:0000256" key="2">
    <source>
        <dbReference type="ARBA" id="ARBA00010072"/>
    </source>
</evidence>
<dbReference type="GO" id="GO:0006865">
    <property type="term" value="P:amino acid transport"/>
    <property type="evidence" value="ECO:0007669"/>
    <property type="project" value="UniProtKB-KW"/>
</dbReference>
<keyword evidence="7 9" id="KW-1133">Transmembrane helix</keyword>
<keyword evidence="3 9" id="KW-0813">Transport</keyword>
<comment type="subcellular location">
    <subcellularLocation>
        <location evidence="1">Cell inner membrane</location>
        <topology evidence="1">Multi-pass membrane protein</topology>
    </subcellularLocation>
    <subcellularLocation>
        <location evidence="9">Cell membrane</location>
        <topology evidence="9">Multi-pass membrane protein</topology>
    </subcellularLocation>
</comment>
<evidence type="ECO:0000313" key="11">
    <source>
        <dbReference type="EMBL" id="MBS3649379.1"/>
    </source>
</evidence>
<evidence type="ECO:0000313" key="12">
    <source>
        <dbReference type="Proteomes" id="UP000680348"/>
    </source>
</evidence>
<protein>
    <submittedName>
        <fullName evidence="11">Ectoine/hydroxyectoine ABC transporter permease subunit EhuD</fullName>
    </submittedName>
</protein>
<dbReference type="InterPro" id="IPR035906">
    <property type="entry name" value="MetI-like_sf"/>
</dbReference>
<feature type="domain" description="ABC transmembrane type-1" evidence="10">
    <location>
        <begin position="19"/>
        <end position="207"/>
    </location>
</feature>
<dbReference type="Pfam" id="PF00528">
    <property type="entry name" value="BPD_transp_1"/>
    <property type="match status" value="1"/>
</dbReference>
<evidence type="ECO:0000256" key="9">
    <source>
        <dbReference type="RuleBase" id="RU363032"/>
    </source>
</evidence>
<sequence>MIIDFAYIGEILPALFGATLATLRIAVLAFGLSLLVGLGFAILRLSKRRGLVAGIFAYTEFIRLTPLIVQLFFAYYVLPEIGIQLPAEPTGILVIGLHYATYTSEVFGTGILAVQRGQWESAWSLGLRGWVVWRKIVLPQAIRPMVPALGNYLVQLFKEVPLLSTITVYELLNTANLIAGQSFRYLEVMTLVALIFFVISYGSSLMIANLEERERSR</sequence>
<evidence type="ECO:0000256" key="1">
    <source>
        <dbReference type="ARBA" id="ARBA00004429"/>
    </source>
</evidence>
<dbReference type="AlphaFoldDB" id="A0A942DX69"/>
<accession>A0A942DX69</accession>
<dbReference type="PROSITE" id="PS50928">
    <property type="entry name" value="ABC_TM1"/>
    <property type="match status" value="1"/>
</dbReference>
<feature type="transmembrane region" description="Helical" evidence="9">
    <location>
        <begin position="188"/>
        <end position="208"/>
    </location>
</feature>
<keyword evidence="8 9" id="KW-0472">Membrane</keyword>
<evidence type="ECO:0000256" key="6">
    <source>
        <dbReference type="ARBA" id="ARBA00022970"/>
    </source>
</evidence>
<dbReference type="InterPro" id="IPR010065">
    <property type="entry name" value="AA_ABC_transptr_permease_3TM"/>
</dbReference>
<feature type="transmembrane region" description="Helical" evidence="9">
    <location>
        <begin position="55"/>
        <end position="78"/>
    </location>
</feature>
<dbReference type="EMBL" id="JAGWCR010000006">
    <property type="protein sequence ID" value="MBS3649379.1"/>
    <property type="molecule type" value="Genomic_DNA"/>
</dbReference>
<dbReference type="SUPFAM" id="SSF161098">
    <property type="entry name" value="MetI-like"/>
    <property type="match status" value="1"/>
</dbReference>
<comment type="caution">
    <text evidence="11">The sequence shown here is derived from an EMBL/GenBank/DDBJ whole genome shotgun (WGS) entry which is preliminary data.</text>
</comment>
<keyword evidence="4" id="KW-1003">Cell membrane</keyword>
<evidence type="ECO:0000256" key="7">
    <source>
        <dbReference type="ARBA" id="ARBA00022989"/>
    </source>
</evidence>
<dbReference type="RefSeq" id="WP_188254951.1">
    <property type="nucleotide sequence ID" value="NZ_JABVCF010000006.1"/>
</dbReference>
<dbReference type="NCBIfam" id="TIGR01726">
    <property type="entry name" value="HEQRo_perm_3TM"/>
    <property type="match status" value="1"/>
</dbReference>
<proteinExistence type="inferred from homology"/>
<dbReference type="Gene3D" id="1.10.3720.10">
    <property type="entry name" value="MetI-like"/>
    <property type="match status" value="1"/>
</dbReference>
<evidence type="ECO:0000259" key="10">
    <source>
        <dbReference type="PROSITE" id="PS50928"/>
    </source>
</evidence>
<dbReference type="Proteomes" id="UP000680348">
    <property type="component" value="Unassembled WGS sequence"/>
</dbReference>
<dbReference type="InterPro" id="IPR014341">
    <property type="entry name" value="Ectoine_EhuD"/>
</dbReference>
<comment type="similarity">
    <text evidence="2">Belongs to the binding-protein-dependent transport system permease family. HisMQ subfamily.</text>
</comment>
<name>A0A942DX69_9HYPH</name>
<keyword evidence="12" id="KW-1185">Reference proteome</keyword>
<evidence type="ECO:0000256" key="8">
    <source>
        <dbReference type="ARBA" id="ARBA00023136"/>
    </source>
</evidence>
<keyword evidence="5 9" id="KW-0812">Transmembrane</keyword>
<dbReference type="CDD" id="cd06261">
    <property type="entry name" value="TM_PBP2"/>
    <property type="match status" value="1"/>
</dbReference>
<evidence type="ECO:0000256" key="3">
    <source>
        <dbReference type="ARBA" id="ARBA00022448"/>
    </source>
</evidence>
<dbReference type="GO" id="GO:0022857">
    <property type="term" value="F:transmembrane transporter activity"/>
    <property type="evidence" value="ECO:0007669"/>
    <property type="project" value="InterPro"/>
</dbReference>
<dbReference type="InterPro" id="IPR043429">
    <property type="entry name" value="ArtM/GltK/GlnP/TcyL/YhdX-like"/>
</dbReference>